<sequence>MAAVVFSVATSRGDAEELDQLAGELADDLREIRGLAVGTVAAPGQAGTKSGVALEIGQLAVSGGALGTVAWLIRDVVVRFLDRTRAESITISDGERRVEIKRPSDAQVEKLIDRLGDVLHDD</sequence>
<evidence type="ECO:0000313" key="1">
    <source>
        <dbReference type="EMBL" id="MQY17655.1"/>
    </source>
</evidence>
<evidence type="ECO:0000313" key="2">
    <source>
        <dbReference type="Proteomes" id="UP000438448"/>
    </source>
</evidence>
<name>A0A7K0CVZ3_9NOCA</name>
<proteinExistence type="predicted"/>
<dbReference type="EMBL" id="WEGK01000001">
    <property type="protein sequence ID" value="MQY17655.1"/>
    <property type="molecule type" value="Genomic_DNA"/>
</dbReference>
<comment type="caution">
    <text evidence="1">The sequence shown here is derived from an EMBL/GenBank/DDBJ whole genome shotgun (WGS) entry which is preliminary data.</text>
</comment>
<accession>A0A7K0CVZ3</accession>
<protein>
    <submittedName>
        <fullName evidence="1">Uncharacterized protein</fullName>
    </submittedName>
</protein>
<dbReference type="OrthoDB" id="4558150at2"/>
<organism evidence="1 2">
    <name type="scientific">Nocardia macrotermitis</name>
    <dbReference type="NCBI Taxonomy" id="2585198"/>
    <lineage>
        <taxon>Bacteria</taxon>
        <taxon>Bacillati</taxon>
        <taxon>Actinomycetota</taxon>
        <taxon>Actinomycetes</taxon>
        <taxon>Mycobacteriales</taxon>
        <taxon>Nocardiaceae</taxon>
        <taxon>Nocardia</taxon>
    </lineage>
</organism>
<dbReference type="RefSeq" id="WP_153407646.1">
    <property type="nucleotide sequence ID" value="NZ_WEGK01000001.1"/>
</dbReference>
<keyword evidence="2" id="KW-1185">Reference proteome</keyword>
<dbReference type="Proteomes" id="UP000438448">
    <property type="component" value="Unassembled WGS sequence"/>
</dbReference>
<dbReference type="AlphaFoldDB" id="A0A7K0CVZ3"/>
<reference evidence="1 2" key="1">
    <citation type="submission" date="2019-10" db="EMBL/GenBank/DDBJ databases">
        <title>Nocardia macrotermitis sp. nov. and Nocardia aurantia sp. nov., isolated from the gut of fungus growing-termite Macrotermes natalensis.</title>
        <authorList>
            <person name="Benndorf R."/>
            <person name="Schwitalla J."/>
            <person name="Martin K."/>
            <person name="De Beer W."/>
            <person name="Kaster A.-K."/>
            <person name="Vollmers J."/>
            <person name="Poulsen M."/>
            <person name="Beemelmanns C."/>
        </authorList>
    </citation>
    <scope>NUCLEOTIDE SEQUENCE [LARGE SCALE GENOMIC DNA]</scope>
    <source>
        <strain evidence="1 2">RB20</strain>
    </source>
</reference>
<gene>
    <name evidence="1" type="ORF">NRB20_07190</name>
</gene>